<feature type="transmembrane region" description="Helical" evidence="10">
    <location>
        <begin position="155"/>
        <end position="177"/>
    </location>
</feature>
<protein>
    <submittedName>
        <fullName evidence="14">G_PROTEIN_RECEP_F1_2 domain-containing protein</fullName>
    </submittedName>
</protein>
<keyword evidence="4 10" id="KW-1133">Transmembrane helix</keyword>
<sequence length="335" mass="38517">MANETLLYPLESHSQTSGHNCSPVSEIFPDIVDYTSIRVIFGIGYFITWFLGFVGNSQVVYITLTSNECCAFRLPFMNSLAASNLMIAFTSLPITAVTIFVREWVFPPFTCYFIGYLQGWSIFVSSFVITAISIDRYQTIIHPHKVFLSCKLTKIIAVFIWVIGNACATPMITLVHVRVYEGICGQFCEEDWPNDQYWNRIVFGIMVVIVQYGVPLCITVYCYMRISSFVERSQKARKQKEALSSKAHRKLLERTHRMNAMIVVLVASFTLAWFPLNFLNLARDLELNLLPVELYNIAYTAAHLIAMTSVIWNPIIYGWFNVTFRKKCLQMFKRT</sequence>
<dbReference type="GO" id="GO:0005886">
    <property type="term" value="C:plasma membrane"/>
    <property type="evidence" value="ECO:0007669"/>
    <property type="project" value="TreeGrafter"/>
</dbReference>
<comment type="similarity">
    <text evidence="2 9">Belongs to the G-protein coupled receptor 1 family.</text>
</comment>
<evidence type="ECO:0000256" key="1">
    <source>
        <dbReference type="ARBA" id="ARBA00004141"/>
    </source>
</evidence>
<evidence type="ECO:0000256" key="10">
    <source>
        <dbReference type="SAM" id="Phobius"/>
    </source>
</evidence>
<accession>A0A183IPG5</accession>
<evidence type="ECO:0000313" key="14">
    <source>
        <dbReference type="WBParaSite" id="SBAD_0000573401-mRNA-1"/>
    </source>
</evidence>
<dbReference type="SUPFAM" id="SSF81321">
    <property type="entry name" value="Family A G protein-coupled receptor-like"/>
    <property type="match status" value="1"/>
</dbReference>
<keyword evidence="5 9" id="KW-0297">G-protein coupled receptor</keyword>
<keyword evidence="6 10" id="KW-0472">Membrane</keyword>
<evidence type="ECO:0000259" key="11">
    <source>
        <dbReference type="PROSITE" id="PS50262"/>
    </source>
</evidence>
<keyword evidence="3 9" id="KW-0812">Transmembrane</keyword>
<dbReference type="OrthoDB" id="9046662at2759"/>
<dbReference type="InterPro" id="IPR000611">
    <property type="entry name" value="NPY_rcpt"/>
</dbReference>
<keyword evidence="7 9" id="KW-0675">Receptor</keyword>
<dbReference type="Pfam" id="PF00001">
    <property type="entry name" value="7tm_1"/>
    <property type="match status" value="1"/>
</dbReference>
<feature type="transmembrane region" description="Helical" evidence="10">
    <location>
        <begin position="39"/>
        <end position="64"/>
    </location>
</feature>
<dbReference type="GO" id="GO:0043005">
    <property type="term" value="C:neuron projection"/>
    <property type="evidence" value="ECO:0007669"/>
    <property type="project" value="TreeGrafter"/>
</dbReference>
<dbReference type="PROSITE" id="PS00237">
    <property type="entry name" value="G_PROTEIN_RECEP_F1_1"/>
    <property type="match status" value="1"/>
</dbReference>
<dbReference type="WBParaSite" id="SBAD_0000573401-mRNA-1">
    <property type="protein sequence ID" value="SBAD_0000573401-mRNA-1"/>
    <property type="gene ID" value="SBAD_0000573401"/>
</dbReference>
<dbReference type="AlphaFoldDB" id="A0A183IPG5"/>
<reference evidence="14" key="1">
    <citation type="submission" date="2016-06" db="UniProtKB">
        <authorList>
            <consortium name="WormBaseParasite"/>
        </authorList>
    </citation>
    <scope>IDENTIFICATION</scope>
</reference>
<feature type="transmembrane region" description="Helical" evidence="10">
    <location>
        <begin position="296"/>
        <end position="320"/>
    </location>
</feature>
<dbReference type="GO" id="GO:0004983">
    <property type="term" value="F:neuropeptide Y receptor activity"/>
    <property type="evidence" value="ECO:0007669"/>
    <property type="project" value="InterPro"/>
</dbReference>
<dbReference type="PRINTS" id="PR00237">
    <property type="entry name" value="GPCRRHODOPSN"/>
</dbReference>
<organism evidence="14">
    <name type="scientific">Soboliphyme baturini</name>
    <dbReference type="NCBI Taxonomy" id="241478"/>
    <lineage>
        <taxon>Eukaryota</taxon>
        <taxon>Metazoa</taxon>
        <taxon>Ecdysozoa</taxon>
        <taxon>Nematoda</taxon>
        <taxon>Enoplea</taxon>
        <taxon>Dorylaimia</taxon>
        <taxon>Dioctophymatida</taxon>
        <taxon>Dioctophymatoidea</taxon>
        <taxon>Soboliphymatidae</taxon>
        <taxon>Soboliphyme</taxon>
    </lineage>
</organism>
<reference evidence="12 13" key="2">
    <citation type="submission" date="2018-11" db="EMBL/GenBank/DDBJ databases">
        <authorList>
            <consortium name="Pathogen Informatics"/>
        </authorList>
    </citation>
    <scope>NUCLEOTIDE SEQUENCE [LARGE SCALE GENOMIC DNA]</scope>
</reference>
<evidence type="ECO:0000256" key="5">
    <source>
        <dbReference type="ARBA" id="ARBA00023040"/>
    </source>
</evidence>
<feature type="transmembrane region" description="Helical" evidence="10">
    <location>
        <begin position="113"/>
        <end position="134"/>
    </location>
</feature>
<evidence type="ECO:0000256" key="2">
    <source>
        <dbReference type="ARBA" id="ARBA00010663"/>
    </source>
</evidence>
<name>A0A183IPG5_9BILA</name>
<dbReference type="GO" id="GO:0042923">
    <property type="term" value="F:neuropeptide binding"/>
    <property type="evidence" value="ECO:0007669"/>
    <property type="project" value="TreeGrafter"/>
</dbReference>
<feature type="transmembrane region" description="Helical" evidence="10">
    <location>
        <begin position="197"/>
        <end position="224"/>
    </location>
</feature>
<keyword evidence="8 9" id="KW-0807">Transducer</keyword>
<feature type="transmembrane region" description="Helical" evidence="10">
    <location>
        <begin position="76"/>
        <end position="101"/>
    </location>
</feature>
<evidence type="ECO:0000256" key="4">
    <source>
        <dbReference type="ARBA" id="ARBA00022989"/>
    </source>
</evidence>
<dbReference type="Gene3D" id="1.20.1070.10">
    <property type="entry name" value="Rhodopsin 7-helix transmembrane proteins"/>
    <property type="match status" value="1"/>
</dbReference>
<dbReference type="Proteomes" id="UP000270296">
    <property type="component" value="Unassembled WGS sequence"/>
</dbReference>
<dbReference type="PANTHER" id="PTHR24235">
    <property type="entry name" value="NEUROPEPTIDE Y RECEPTOR"/>
    <property type="match status" value="1"/>
</dbReference>
<keyword evidence="13" id="KW-1185">Reference proteome</keyword>
<feature type="transmembrane region" description="Helical" evidence="10">
    <location>
        <begin position="258"/>
        <end position="276"/>
    </location>
</feature>
<evidence type="ECO:0000313" key="13">
    <source>
        <dbReference type="Proteomes" id="UP000270296"/>
    </source>
</evidence>
<feature type="domain" description="G-protein coupled receptors family 1 profile" evidence="11">
    <location>
        <begin position="55"/>
        <end position="317"/>
    </location>
</feature>
<dbReference type="InterPro" id="IPR000276">
    <property type="entry name" value="GPCR_Rhodpsn"/>
</dbReference>
<evidence type="ECO:0000256" key="6">
    <source>
        <dbReference type="ARBA" id="ARBA00023136"/>
    </source>
</evidence>
<dbReference type="EMBL" id="UZAM01009045">
    <property type="protein sequence ID" value="VDP07466.1"/>
    <property type="molecule type" value="Genomic_DNA"/>
</dbReference>
<evidence type="ECO:0000256" key="7">
    <source>
        <dbReference type="ARBA" id="ARBA00023170"/>
    </source>
</evidence>
<dbReference type="PRINTS" id="PR01012">
    <property type="entry name" value="NRPEPTIDEYR"/>
</dbReference>
<evidence type="ECO:0000256" key="8">
    <source>
        <dbReference type="ARBA" id="ARBA00023224"/>
    </source>
</evidence>
<proteinExistence type="inferred from homology"/>
<dbReference type="InterPro" id="IPR017452">
    <property type="entry name" value="GPCR_Rhodpsn_7TM"/>
</dbReference>
<evidence type="ECO:0000256" key="9">
    <source>
        <dbReference type="RuleBase" id="RU000688"/>
    </source>
</evidence>
<evidence type="ECO:0000313" key="12">
    <source>
        <dbReference type="EMBL" id="VDP07466.1"/>
    </source>
</evidence>
<dbReference type="PANTHER" id="PTHR24235:SF29">
    <property type="entry name" value="GH23382P"/>
    <property type="match status" value="1"/>
</dbReference>
<comment type="subcellular location">
    <subcellularLocation>
        <location evidence="1">Membrane</location>
        <topology evidence="1">Multi-pass membrane protein</topology>
    </subcellularLocation>
</comment>
<gene>
    <name evidence="12" type="ORF">SBAD_LOCUS5512</name>
</gene>
<dbReference type="PROSITE" id="PS50262">
    <property type="entry name" value="G_PROTEIN_RECEP_F1_2"/>
    <property type="match status" value="1"/>
</dbReference>
<evidence type="ECO:0000256" key="3">
    <source>
        <dbReference type="ARBA" id="ARBA00022692"/>
    </source>
</evidence>